<proteinExistence type="predicted"/>
<evidence type="ECO:0000313" key="2">
    <source>
        <dbReference type="Ensembl" id="ENSCINP00000023667.2"/>
    </source>
</evidence>
<accession>F6ZR06</accession>
<dbReference type="InParanoid" id="F6ZR06"/>
<reference evidence="2" key="2">
    <citation type="journal article" date="2008" name="Genome Biol.">
        <title>Improved genome assembly and evidence-based global gene model set for the chordate Ciona intestinalis: new insight into intron and operon populations.</title>
        <authorList>
            <person name="Satou Y."/>
            <person name="Mineta K."/>
            <person name="Ogasawara M."/>
            <person name="Sasakura Y."/>
            <person name="Shoguchi E."/>
            <person name="Ueno K."/>
            <person name="Yamada L."/>
            <person name="Matsumoto J."/>
            <person name="Wasserscheid J."/>
            <person name="Dewar K."/>
            <person name="Wiley G.B."/>
            <person name="Macmil S.L."/>
            <person name="Roe B.A."/>
            <person name="Zeller R.W."/>
            <person name="Hastings K.E."/>
            <person name="Lemaire P."/>
            <person name="Lindquist E."/>
            <person name="Endo T."/>
            <person name="Hotta K."/>
            <person name="Inaba K."/>
        </authorList>
    </citation>
    <scope>NUCLEOTIDE SEQUENCE [LARGE SCALE GENOMIC DNA]</scope>
    <source>
        <strain evidence="2">wild type</strain>
    </source>
</reference>
<dbReference type="AlphaFoldDB" id="F6ZR06"/>
<keyword evidence="3" id="KW-1185">Reference proteome</keyword>
<feature type="region of interest" description="Disordered" evidence="1">
    <location>
        <begin position="1"/>
        <end position="141"/>
    </location>
</feature>
<protein>
    <submittedName>
        <fullName evidence="2">Uncharacterized protein</fullName>
    </submittedName>
</protein>
<reference evidence="2" key="4">
    <citation type="submission" date="2025-09" db="UniProtKB">
        <authorList>
            <consortium name="Ensembl"/>
        </authorList>
    </citation>
    <scope>IDENTIFICATION</scope>
</reference>
<dbReference type="HOGENOM" id="CLU_1334525_0_0_1"/>
<name>F6ZR06_CIOIN</name>
<dbReference type="EMBL" id="EAAA01001703">
    <property type="status" value="NOT_ANNOTATED_CDS"/>
    <property type="molecule type" value="Genomic_DNA"/>
</dbReference>
<feature type="compositionally biased region" description="Basic and acidic residues" evidence="1">
    <location>
        <begin position="20"/>
        <end position="30"/>
    </location>
</feature>
<reference evidence="2" key="3">
    <citation type="submission" date="2025-08" db="UniProtKB">
        <authorList>
            <consortium name="Ensembl"/>
        </authorList>
    </citation>
    <scope>IDENTIFICATION</scope>
</reference>
<evidence type="ECO:0000256" key="1">
    <source>
        <dbReference type="SAM" id="MobiDB-lite"/>
    </source>
</evidence>
<organism evidence="2 3">
    <name type="scientific">Ciona intestinalis</name>
    <name type="common">Transparent sea squirt</name>
    <name type="synonym">Ascidia intestinalis</name>
    <dbReference type="NCBI Taxonomy" id="7719"/>
    <lineage>
        <taxon>Eukaryota</taxon>
        <taxon>Metazoa</taxon>
        <taxon>Chordata</taxon>
        <taxon>Tunicata</taxon>
        <taxon>Ascidiacea</taxon>
        <taxon>Phlebobranchia</taxon>
        <taxon>Cionidae</taxon>
        <taxon>Ciona</taxon>
    </lineage>
</organism>
<evidence type="ECO:0000313" key="3">
    <source>
        <dbReference type="Proteomes" id="UP000008144"/>
    </source>
</evidence>
<sequence length="206" mass="23194">TLGPAVLPRSHSQECLPSTESKKPQPKRETLPPSFPSVITRGEVPETETLGSSNKINPPSRPRGSNTLPSRRPPVDWNFDARNPRLVDKHQQHLRSDSLSSGYSSASGGSPSSRNRPSRDEDERSMMSVEGSFSSQGYPRQTLMYPSEPHYQDEGVYGYGSYGYPSSSIYEDEMQQQNGWFYLPAHQQAKAYPYYPTGEMNHFQNF</sequence>
<reference evidence="3" key="1">
    <citation type="journal article" date="2002" name="Science">
        <title>The draft genome of Ciona intestinalis: insights into chordate and vertebrate origins.</title>
        <authorList>
            <person name="Dehal P."/>
            <person name="Satou Y."/>
            <person name="Campbell R.K."/>
            <person name="Chapman J."/>
            <person name="Degnan B."/>
            <person name="De Tomaso A."/>
            <person name="Davidson B."/>
            <person name="Di Gregorio A."/>
            <person name="Gelpke M."/>
            <person name="Goodstein D.M."/>
            <person name="Harafuji N."/>
            <person name="Hastings K.E."/>
            <person name="Ho I."/>
            <person name="Hotta K."/>
            <person name="Huang W."/>
            <person name="Kawashima T."/>
            <person name="Lemaire P."/>
            <person name="Martinez D."/>
            <person name="Meinertzhagen I.A."/>
            <person name="Necula S."/>
            <person name="Nonaka M."/>
            <person name="Putnam N."/>
            <person name="Rash S."/>
            <person name="Saiga H."/>
            <person name="Satake M."/>
            <person name="Terry A."/>
            <person name="Yamada L."/>
            <person name="Wang H.G."/>
            <person name="Awazu S."/>
            <person name="Azumi K."/>
            <person name="Boore J."/>
            <person name="Branno M."/>
            <person name="Chin-Bow S."/>
            <person name="DeSantis R."/>
            <person name="Doyle S."/>
            <person name="Francino P."/>
            <person name="Keys D.N."/>
            <person name="Haga S."/>
            <person name="Hayashi H."/>
            <person name="Hino K."/>
            <person name="Imai K.S."/>
            <person name="Inaba K."/>
            <person name="Kano S."/>
            <person name="Kobayashi K."/>
            <person name="Kobayashi M."/>
            <person name="Lee B.I."/>
            <person name="Makabe K.W."/>
            <person name="Manohar C."/>
            <person name="Matassi G."/>
            <person name="Medina M."/>
            <person name="Mochizuki Y."/>
            <person name="Mount S."/>
            <person name="Morishita T."/>
            <person name="Miura S."/>
            <person name="Nakayama A."/>
            <person name="Nishizaka S."/>
            <person name="Nomoto H."/>
            <person name="Ohta F."/>
            <person name="Oishi K."/>
            <person name="Rigoutsos I."/>
            <person name="Sano M."/>
            <person name="Sasaki A."/>
            <person name="Sasakura Y."/>
            <person name="Shoguchi E."/>
            <person name="Shin-i T."/>
            <person name="Spagnuolo A."/>
            <person name="Stainier D."/>
            <person name="Suzuki M.M."/>
            <person name="Tassy O."/>
            <person name="Takatori N."/>
            <person name="Tokuoka M."/>
            <person name="Yagi K."/>
            <person name="Yoshizaki F."/>
            <person name="Wada S."/>
            <person name="Zhang C."/>
            <person name="Hyatt P.D."/>
            <person name="Larimer F."/>
            <person name="Detter C."/>
            <person name="Doggett N."/>
            <person name="Glavina T."/>
            <person name="Hawkins T."/>
            <person name="Richardson P."/>
            <person name="Lucas S."/>
            <person name="Kohara Y."/>
            <person name="Levine M."/>
            <person name="Satoh N."/>
            <person name="Rokhsar D.S."/>
        </authorList>
    </citation>
    <scope>NUCLEOTIDE SEQUENCE [LARGE SCALE GENOMIC DNA]</scope>
</reference>
<dbReference type="Proteomes" id="UP000008144">
    <property type="component" value="Chromosome 3"/>
</dbReference>
<feature type="compositionally biased region" description="Polar residues" evidence="1">
    <location>
        <begin position="49"/>
        <end position="69"/>
    </location>
</feature>
<dbReference type="Ensembl" id="ENSCINT00000023913.2">
    <property type="protein sequence ID" value="ENSCINP00000023667.2"/>
    <property type="gene ID" value="ENSCING00000012756.2"/>
</dbReference>
<feature type="compositionally biased region" description="Low complexity" evidence="1">
    <location>
        <begin position="97"/>
        <end position="115"/>
    </location>
</feature>
<feature type="compositionally biased region" description="Basic and acidic residues" evidence="1">
    <location>
        <begin position="82"/>
        <end position="96"/>
    </location>
</feature>